<dbReference type="Pfam" id="PF13385">
    <property type="entry name" value="Laminin_G_3"/>
    <property type="match status" value="1"/>
</dbReference>
<dbReference type="AlphaFoldDB" id="A0A8J3D6X9"/>
<evidence type="ECO:0000256" key="1">
    <source>
        <dbReference type="SAM" id="Phobius"/>
    </source>
</evidence>
<proteinExistence type="predicted"/>
<keyword evidence="1" id="KW-0472">Membrane</keyword>
<dbReference type="RefSeq" id="WP_189511045.1">
    <property type="nucleotide sequence ID" value="NZ_BMXG01000001.1"/>
</dbReference>
<feature type="chain" id="PRO_5035318912" description="Ice-binding protein C-terminal domain-containing protein" evidence="2">
    <location>
        <begin position="25"/>
        <end position="298"/>
    </location>
</feature>
<dbReference type="NCBIfam" id="TIGR02595">
    <property type="entry name" value="PEP_CTERM"/>
    <property type="match status" value="1"/>
</dbReference>
<feature type="transmembrane region" description="Helical" evidence="1">
    <location>
        <begin position="273"/>
        <end position="290"/>
    </location>
</feature>
<feature type="domain" description="Ice-binding protein C-terminal" evidence="3">
    <location>
        <begin position="270"/>
        <end position="294"/>
    </location>
</feature>
<dbReference type="EMBL" id="BMXG01000001">
    <property type="protein sequence ID" value="GHB91130.1"/>
    <property type="molecule type" value="Genomic_DNA"/>
</dbReference>
<dbReference type="SUPFAM" id="SSF49899">
    <property type="entry name" value="Concanavalin A-like lectins/glucanases"/>
    <property type="match status" value="1"/>
</dbReference>
<dbReference type="Gene3D" id="2.60.120.200">
    <property type="match status" value="1"/>
</dbReference>
<keyword evidence="1" id="KW-1133">Transmembrane helix</keyword>
<reference evidence="4" key="2">
    <citation type="submission" date="2020-09" db="EMBL/GenBank/DDBJ databases">
        <authorList>
            <person name="Sun Q."/>
            <person name="Kim S."/>
        </authorList>
    </citation>
    <scope>NUCLEOTIDE SEQUENCE</scope>
    <source>
        <strain evidence="4">KCTC 12870</strain>
    </source>
</reference>
<name>A0A8J3D6X9_9BACT</name>
<feature type="signal peptide" evidence="2">
    <location>
        <begin position="1"/>
        <end position="24"/>
    </location>
</feature>
<comment type="caution">
    <text evidence="4">The sequence shown here is derived from an EMBL/GenBank/DDBJ whole genome shotgun (WGS) entry which is preliminary data.</text>
</comment>
<dbReference type="InterPro" id="IPR013320">
    <property type="entry name" value="ConA-like_dom_sf"/>
</dbReference>
<dbReference type="Proteomes" id="UP000642829">
    <property type="component" value="Unassembled WGS sequence"/>
</dbReference>
<keyword evidence="5" id="KW-1185">Reference proteome</keyword>
<protein>
    <recommendedName>
        <fullName evidence="3">Ice-binding protein C-terminal domain-containing protein</fullName>
    </recommendedName>
</protein>
<evidence type="ECO:0000313" key="5">
    <source>
        <dbReference type="Proteomes" id="UP000642829"/>
    </source>
</evidence>
<evidence type="ECO:0000256" key="2">
    <source>
        <dbReference type="SAM" id="SignalP"/>
    </source>
</evidence>
<sequence length="298" mass="30423">MIKYIIKGHLIILSAGLCGSGLSAQSLLYNYDFNDVANATSAVSTGSNTTPALFNGAATRGSDGSGVSGLTGDYAFDLSATDGMGNNSTTNIDIAGSASSASGASGFNGSTSFTFTGWYKADTAIGGFARVFQIGSYDTIYFSGADALTGAFRVGDGSSGTQSYAATNAMLDATTEWVFIALTYDGTTGATSIYGGNTSTSVSLLATDNVGVNTVFTNSESIVIGNSSSFNRPFDGLLDDIRTYTDGGLNDASGALSLAQLEVVRSSAVIPEPGTTAMLSGLGVLLMVFARRRRSVTK</sequence>
<dbReference type="InterPro" id="IPR013424">
    <property type="entry name" value="Ice-binding_C"/>
</dbReference>
<reference evidence="4" key="1">
    <citation type="journal article" date="2014" name="Int. J. Syst. Evol. Microbiol.">
        <title>Complete genome sequence of Corynebacterium casei LMG S-19264T (=DSM 44701T), isolated from a smear-ripened cheese.</title>
        <authorList>
            <consortium name="US DOE Joint Genome Institute (JGI-PGF)"/>
            <person name="Walter F."/>
            <person name="Albersmeier A."/>
            <person name="Kalinowski J."/>
            <person name="Ruckert C."/>
        </authorList>
    </citation>
    <scope>NUCLEOTIDE SEQUENCE</scope>
    <source>
        <strain evidence="4">KCTC 12870</strain>
    </source>
</reference>
<evidence type="ECO:0000313" key="4">
    <source>
        <dbReference type="EMBL" id="GHB91130.1"/>
    </source>
</evidence>
<accession>A0A8J3D6X9</accession>
<keyword evidence="1" id="KW-0812">Transmembrane</keyword>
<evidence type="ECO:0000259" key="3">
    <source>
        <dbReference type="Pfam" id="PF07589"/>
    </source>
</evidence>
<gene>
    <name evidence="4" type="ORF">GCM10007047_02590</name>
</gene>
<dbReference type="Pfam" id="PF07589">
    <property type="entry name" value="PEP-CTERM"/>
    <property type="match status" value="1"/>
</dbReference>
<organism evidence="4 5">
    <name type="scientific">Cerasicoccus arenae</name>
    <dbReference type="NCBI Taxonomy" id="424488"/>
    <lineage>
        <taxon>Bacteria</taxon>
        <taxon>Pseudomonadati</taxon>
        <taxon>Verrucomicrobiota</taxon>
        <taxon>Opitutia</taxon>
        <taxon>Puniceicoccales</taxon>
        <taxon>Cerasicoccaceae</taxon>
        <taxon>Cerasicoccus</taxon>
    </lineage>
</organism>
<keyword evidence="2" id="KW-0732">Signal</keyword>